<dbReference type="Proteomes" id="UP001235133">
    <property type="component" value="Unassembled WGS sequence"/>
</dbReference>
<keyword evidence="2" id="KW-0812">Transmembrane</keyword>
<organism evidence="4 5">
    <name type="scientific">Microbacterium psychrotolerans</name>
    <dbReference type="NCBI Taxonomy" id="3068321"/>
    <lineage>
        <taxon>Bacteria</taxon>
        <taxon>Bacillati</taxon>
        <taxon>Actinomycetota</taxon>
        <taxon>Actinomycetes</taxon>
        <taxon>Micrococcales</taxon>
        <taxon>Microbacteriaceae</taxon>
        <taxon>Microbacterium</taxon>
    </lineage>
</organism>
<feature type="chain" id="PRO_5045803216" evidence="3">
    <location>
        <begin position="24"/>
        <end position="99"/>
    </location>
</feature>
<keyword evidence="2" id="KW-0472">Membrane</keyword>
<evidence type="ECO:0000256" key="3">
    <source>
        <dbReference type="SAM" id="SignalP"/>
    </source>
</evidence>
<keyword evidence="2" id="KW-1133">Transmembrane helix</keyword>
<accession>A0ABU0YZV5</accession>
<feature type="transmembrane region" description="Helical" evidence="2">
    <location>
        <begin position="32"/>
        <end position="49"/>
    </location>
</feature>
<dbReference type="EMBL" id="JAVFWO010000002">
    <property type="protein sequence ID" value="MDQ7877320.1"/>
    <property type="molecule type" value="Genomic_DNA"/>
</dbReference>
<feature type="compositionally biased region" description="Basic and acidic residues" evidence="1">
    <location>
        <begin position="89"/>
        <end position="99"/>
    </location>
</feature>
<proteinExistence type="predicted"/>
<evidence type="ECO:0000256" key="2">
    <source>
        <dbReference type="SAM" id="Phobius"/>
    </source>
</evidence>
<protein>
    <submittedName>
        <fullName evidence="4">Uncharacterized protein</fullName>
    </submittedName>
</protein>
<name>A0ABU0YZV5_9MICO</name>
<dbReference type="RefSeq" id="WP_308866753.1">
    <property type="nucleotide sequence ID" value="NZ_JAVFWO010000002.1"/>
</dbReference>
<sequence length="99" mass="10689">MIRFVFAASAVLVAILVSPAAGTPGFNSADAIQVLAPVAFVLILIWPRTGPRRSTAHPFIEHIDETHPEAISRLDALDGIGQRTPPDPHLSRDDTRDTL</sequence>
<evidence type="ECO:0000313" key="4">
    <source>
        <dbReference type="EMBL" id="MDQ7877320.1"/>
    </source>
</evidence>
<evidence type="ECO:0000313" key="5">
    <source>
        <dbReference type="Proteomes" id="UP001235133"/>
    </source>
</evidence>
<keyword evidence="3" id="KW-0732">Signal</keyword>
<feature type="region of interest" description="Disordered" evidence="1">
    <location>
        <begin position="75"/>
        <end position="99"/>
    </location>
</feature>
<reference evidence="4 5" key="1">
    <citation type="submission" date="2023-08" db="EMBL/GenBank/DDBJ databases">
        <title>Microbacterium psychrotolerans sp. nov., a psychrotolerant bacterium isolated from soil in Heilongjiang Province, China.</title>
        <authorList>
            <person name="An P."/>
            <person name="Zhao D."/>
            <person name="Xiang H."/>
        </authorList>
    </citation>
    <scope>NUCLEOTIDE SEQUENCE [LARGE SCALE GENOMIC DNA]</scope>
    <source>
        <strain evidence="4 5">QXD-8</strain>
    </source>
</reference>
<feature type="signal peptide" evidence="3">
    <location>
        <begin position="1"/>
        <end position="23"/>
    </location>
</feature>
<gene>
    <name evidence="4" type="ORF">Q9R08_04950</name>
</gene>
<evidence type="ECO:0000256" key="1">
    <source>
        <dbReference type="SAM" id="MobiDB-lite"/>
    </source>
</evidence>
<comment type="caution">
    <text evidence="4">The sequence shown here is derived from an EMBL/GenBank/DDBJ whole genome shotgun (WGS) entry which is preliminary data.</text>
</comment>
<keyword evidence="5" id="KW-1185">Reference proteome</keyword>